<keyword evidence="1" id="KW-1133">Transmembrane helix</keyword>
<organism evidence="3 4">
    <name type="scientific">Parathielavia hyrcaniae</name>
    <dbReference type="NCBI Taxonomy" id="113614"/>
    <lineage>
        <taxon>Eukaryota</taxon>
        <taxon>Fungi</taxon>
        <taxon>Dikarya</taxon>
        <taxon>Ascomycota</taxon>
        <taxon>Pezizomycotina</taxon>
        <taxon>Sordariomycetes</taxon>
        <taxon>Sordariomycetidae</taxon>
        <taxon>Sordariales</taxon>
        <taxon>Chaetomiaceae</taxon>
        <taxon>Parathielavia</taxon>
    </lineage>
</organism>
<keyword evidence="1" id="KW-0472">Membrane</keyword>
<gene>
    <name evidence="3" type="ORF">N658DRAFT_514944</name>
</gene>
<comment type="caution">
    <text evidence="3">The sequence shown here is derived from an EMBL/GenBank/DDBJ whole genome shotgun (WGS) entry which is preliminary data.</text>
</comment>
<sequence>MALAGLSTGYLLFTLLHLAQFVLAVTVCALYGIDLDRARKANAHADGRWVYAEVVGGLSALTSILYCVPFILRFALVWAWNLVLFILWIALFGVFGQMYINEDAHGNDDIQRMKNAVWVVLASAILWLVGVLAHFVYWWGHRERRSRFTSRARV</sequence>
<evidence type="ECO:0000313" key="4">
    <source>
        <dbReference type="Proteomes" id="UP001305647"/>
    </source>
</evidence>
<keyword evidence="2" id="KW-0732">Signal</keyword>
<protein>
    <submittedName>
        <fullName evidence="3">Uncharacterized protein</fullName>
    </submittedName>
</protein>
<dbReference type="PANTHER" id="PTHR42083">
    <property type="entry name" value="MARVEL DOMAIN-CONTAINING PROTEIN"/>
    <property type="match status" value="1"/>
</dbReference>
<evidence type="ECO:0000313" key="3">
    <source>
        <dbReference type="EMBL" id="KAK4102816.1"/>
    </source>
</evidence>
<keyword evidence="1" id="KW-0812">Transmembrane</keyword>
<feature type="transmembrane region" description="Helical" evidence="1">
    <location>
        <begin position="48"/>
        <end position="68"/>
    </location>
</feature>
<evidence type="ECO:0000256" key="2">
    <source>
        <dbReference type="SAM" id="SignalP"/>
    </source>
</evidence>
<dbReference type="Proteomes" id="UP001305647">
    <property type="component" value="Unassembled WGS sequence"/>
</dbReference>
<dbReference type="PANTHER" id="PTHR42083:SF1">
    <property type="entry name" value="MARVEL DOMAIN-CONTAINING PROTEIN"/>
    <property type="match status" value="1"/>
</dbReference>
<proteinExistence type="predicted"/>
<evidence type="ECO:0000256" key="1">
    <source>
        <dbReference type="SAM" id="Phobius"/>
    </source>
</evidence>
<reference evidence="3" key="1">
    <citation type="journal article" date="2023" name="Mol. Phylogenet. Evol.">
        <title>Genome-scale phylogeny and comparative genomics of the fungal order Sordariales.</title>
        <authorList>
            <person name="Hensen N."/>
            <person name="Bonometti L."/>
            <person name="Westerberg I."/>
            <person name="Brannstrom I.O."/>
            <person name="Guillou S."/>
            <person name="Cros-Aarteil S."/>
            <person name="Calhoun S."/>
            <person name="Haridas S."/>
            <person name="Kuo A."/>
            <person name="Mondo S."/>
            <person name="Pangilinan J."/>
            <person name="Riley R."/>
            <person name="LaButti K."/>
            <person name="Andreopoulos B."/>
            <person name="Lipzen A."/>
            <person name="Chen C."/>
            <person name="Yan M."/>
            <person name="Daum C."/>
            <person name="Ng V."/>
            <person name="Clum A."/>
            <person name="Steindorff A."/>
            <person name="Ohm R.A."/>
            <person name="Martin F."/>
            <person name="Silar P."/>
            <person name="Natvig D.O."/>
            <person name="Lalanne C."/>
            <person name="Gautier V."/>
            <person name="Ament-Velasquez S.L."/>
            <person name="Kruys A."/>
            <person name="Hutchinson M.I."/>
            <person name="Powell A.J."/>
            <person name="Barry K."/>
            <person name="Miller A.N."/>
            <person name="Grigoriev I.V."/>
            <person name="Debuchy R."/>
            <person name="Gladieux P."/>
            <person name="Hiltunen Thoren M."/>
            <person name="Johannesson H."/>
        </authorList>
    </citation>
    <scope>NUCLEOTIDE SEQUENCE</scope>
    <source>
        <strain evidence="3">CBS 757.83</strain>
    </source>
</reference>
<dbReference type="AlphaFoldDB" id="A0AAN6Q4R4"/>
<keyword evidence="4" id="KW-1185">Reference proteome</keyword>
<accession>A0AAN6Q4R4</accession>
<name>A0AAN6Q4R4_9PEZI</name>
<feature type="transmembrane region" description="Helical" evidence="1">
    <location>
        <begin position="116"/>
        <end position="139"/>
    </location>
</feature>
<feature type="chain" id="PRO_5043035359" evidence="2">
    <location>
        <begin position="25"/>
        <end position="154"/>
    </location>
</feature>
<feature type="signal peptide" evidence="2">
    <location>
        <begin position="1"/>
        <end position="24"/>
    </location>
</feature>
<reference evidence="3" key="2">
    <citation type="submission" date="2023-05" db="EMBL/GenBank/DDBJ databases">
        <authorList>
            <consortium name="Lawrence Berkeley National Laboratory"/>
            <person name="Steindorff A."/>
            <person name="Hensen N."/>
            <person name="Bonometti L."/>
            <person name="Westerberg I."/>
            <person name="Brannstrom I.O."/>
            <person name="Guillou S."/>
            <person name="Cros-Aarteil S."/>
            <person name="Calhoun S."/>
            <person name="Haridas S."/>
            <person name="Kuo A."/>
            <person name="Mondo S."/>
            <person name="Pangilinan J."/>
            <person name="Riley R."/>
            <person name="Labutti K."/>
            <person name="Andreopoulos B."/>
            <person name="Lipzen A."/>
            <person name="Chen C."/>
            <person name="Yanf M."/>
            <person name="Daum C."/>
            <person name="Ng V."/>
            <person name="Clum A."/>
            <person name="Ohm R."/>
            <person name="Martin F."/>
            <person name="Silar P."/>
            <person name="Natvig D."/>
            <person name="Lalanne C."/>
            <person name="Gautier V."/>
            <person name="Ament-Velasquez S.L."/>
            <person name="Kruys A."/>
            <person name="Hutchinson M.I."/>
            <person name="Powell A.J."/>
            <person name="Barry K."/>
            <person name="Miller A.N."/>
            <person name="Grigoriev I.V."/>
            <person name="Debuchy R."/>
            <person name="Gladieux P."/>
            <person name="Thoren M.H."/>
            <person name="Johannesson H."/>
        </authorList>
    </citation>
    <scope>NUCLEOTIDE SEQUENCE</scope>
    <source>
        <strain evidence="3">CBS 757.83</strain>
    </source>
</reference>
<feature type="transmembrane region" description="Helical" evidence="1">
    <location>
        <begin position="75"/>
        <end position="96"/>
    </location>
</feature>
<dbReference type="EMBL" id="MU863630">
    <property type="protein sequence ID" value="KAK4102816.1"/>
    <property type="molecule type" value="Genomic_DNA"/>
</dbReference>